<feature type="transmembrane region" description="Helical" evidence="9">
    <location>
        <begin position="97"/>
        <end position="119"/>
    </location>
</feature>
<sequence length="300" mass="33067">MSQTAVADSDTGLPLRELARRHGLGVAGRLPTLPEYTGKLWAYRHFIAYYANAKVTSSLGKTRLGSLWQVLTPLINAAVYYVIFGKILDTSRGIPNFVAYLCTGVFIFGFTQSVVQSGIQAISGNLGLIRALHFPRAALPLALTMVEVRNMFASIIVLMAIVLGFGEPLTLEWLLVVPIFLLQSIFNAGLAMAAARLGSKVADFKQLVPFIMRFWLYGSAVLYPVTKFQSALQDHPIALKIVEANPLLVFIDLMRHALLEEVPLASTPWVLWAEAIGWTLFVGIGGYIYFWRGEKGYGRG</sequence>
<feature type="transmembrane region" description="Helical" evidence="9">
    <location>
        <begin position="66"/>
        <end position="85"/>
    </location>
</feature>
<evidence type="ECO:0000256" key="7">
    <source>
        <dbReference type="ARBA" id="ARBA00022989"/>
    </source>
</evidence>
<accession>A0A919T210</accession>
<keyword evidence="3 9" id="KW-0813">Transport</keyword>
<dbReference type="GO" id="GO:0005886">
    <property type="term" value="C:plasma membrane"/>
    <property type="evidence" value="ECO:0007669"/>
    <property type="project" value="UniProtKB-SubCell"/>
</dbReference>
<feature type="transmembrane region" description="Helical" evidence="9">
    <location>
        <begin position="139"/>
        <end position="166"/>
    </location>
</feature>
<dbReference type="Pfam" id="PF01061">
    <property type="entry name" value="ABC2_membrane"/>
    <property type="match status" value="1"/>
</dbReference>
<dbReference type="Proteomes" id="UP000680865">
    <property type="component" value="Unassembled WGS sequence"/>
</dbReference>
<evidence type="ECO:0000256" key="5">
    <source>
        <dbReference type="ARBA" id="ARBA00022519"/>
    </source>
</evidence>
<dbReference type="GO" id="GO:0015920">
    <property type="term" value="P:lipopolysaccharide transport"/>
    <property type="evidence" value="ECO:0007669"/>
    <property type="project" value="TreeGrafter"/>
</dbReference>
<keyword evidence="6 9" id="KW-0812">Transmembrane</keyword>
<name>A0A919T210_9ACTN</name>
<comment type="subcellular location">
    <subcellularLocation>
        <location evidence="1">Cell inner membrane</location>
        <topology evidence="1">Multi-pass membrane protein</topology>
    </subcellularLocation>
    <subcellularLocation>
        <location evidence="9">Cell membrane</location>
        <topology evidence="9">Multi-pass membrane protein</topology>
    </subcellularLocation>
</comment>
<keyword evidence="7 9" id="KW-1133">Transmembrane helix</keyword>
<dbReference type="PROSITE" id="PS51012">
    <property type="entry name" value="ABC_TM2"/>
    <property type="match status" value="1"/>
</dbReference>
<evidence type="ECO:0000256" key="9">
    <source>
        <dbReference type="RuleBase" id="RU361157"/>
    </source>
</evidence>
<organism evidence="11 12">
    <name type="scientific">Winogradskya consettensis</name>
    <dbReference type="NCBI Taxonomy" id="113560"/>
    <lineage>
        <taxon>Bacteria</taxon>
        <taxon>Bacillati</taxon>
        <taxon>Actinomycetota</taxon>
        <taxon>Actinomycetes</taxon>
        <taxon>Micromonosporales</taxon>
        <taxon>Micromonosporaceae</taxon>
        <taxon>Winogradskya</taxon>
    </lineage>
</organism>
<dbReference type="PANTHER" id="PTHR30413">
    <property type="entry name" value="INNER MEMBRANE TRANSPORT PERMEASE"/>
    <property type="match status" value="1"/>
</dbReference>
<dbReference type="InterPro" id="IPR047817">
    <property type="entry name" value="ABC2_TM_bact-type"/>
</dbReference>
<dbReference type="PANTHER" id="PTHR30413:SF8">
    <property type="entry name" value="TRANSPORT PERMEASE PROTEIN"/>
    <property type="match status" value="1"/>
</dbReference>
<evidence type="ECO:0000256" key="3">
    <source>
        <dbReference type="ARBA" id="ARBA00022448"/>
    </source>
</evidence>
<evidence type="ECO:0000256" key="1">
    <source>
        <dbReference type="ARBA" id="ARBA00004429"/>
    </source>
</evidence>
<evidence type="ECO:0000313" key="12">
    <source>
        <dbReference type="Proteomes" id="UP000680865"/>
    </source>
</evidence>
<evidence type="ECO:0000256" key="2">
    <source>
        <dbReference type="ARBA" id="ARBA00007783"/>
    </source>
</evidence>
<proteinExistence type="inferred from homology"/>
<keyword evidence="12" id="KW-1185">Reference proteome</keyword>
<keyword evidence="8 9" id="KW-0472">Membrane</keyword>
<dbReference type="AlphaFoldDB" id="A0A919T210"/>
<dbReference type="GO" id="GO:0140359">
    <property type="term" value="F:ABC-type transporter activity"/>
    <property type="evidence" value="ECO:0007669"/>
    <property type="project" value="InterPro"/>
</dbReference>
<dbReference type="RefSeq" id="WP_213002989.1">
    <property type="nucleotide sequence ID" value="NZ_BAAATW010000006.1"/>
</dbReference>
<dbReference type="EMBL" id="BOQP01000056">
    <property type="protein sequence ID" value="GIM83435.1"/>
    <property type="molecule type" value="Genomic_DNA"/>
</dbReference>
<comment type="caution">
    <text evidence="11">The sequence shown here is derived from an EMBL/GenBank/DDBJ whole genome shotgun (WGS) entry which is preliminary data.</text>
</comment>
<evidence type="ECO:0000259" key="10">
    <source>
        <dbReference type="PROSITE" id="PS51012"/>
    </source>
</evidence>
<feature type="domain" description="ABC transmembrane type-2" evidence="10">
    <location>
        <begin position="64"/>
        <end position="293"/>
    </location>
</feature>
<feature type="transmembrane region" description="Helical" evidence="9">
    <location>
        <begin position="173"/>
        <end position="195"/>
    </location>
</feature>
<reference evidence="11" key="1">
    <citation type="submission" date="2021-03" db="EMBL/GenBank/DDBJ databases">
        <title>Whole genome shotgun sequence of Actinoplanes consettensis NBRC 14913.</title>
        <authorList>
            <person name="Komaki H."/>
            <person name="Tamura T."/>
        </authorList>
    </citation>
    <scope>NUCLEOTIDE SEQUENCE</scope>
    <source>
        <strain evidence="11">NBRC 14913</strain>
    </source>
</reference>
<keyword evidence="4 9" id="KW-1003">Cell membrane</keyword>
<feature type="transmembrane region" description="Helical" evidence="9">
    <location>
        <begin position="269"/>
        <end position="290"/>
    </location>
</feature>
<comment type="similarity">
    <text evidence="2 9">Belongs to the ABC-2 integral membrane protein family.</text>
</comment>
<gene>
    <name evidence="11" type="ORF">Aco04nite_86500</name>
</gene>
<evidence type="ECO:0000256" key="4">
    <source>
        <dbReference type="ARBA" id="ARBA00022475"/>
    </source>
</evidence>
<dbReference type="InterPro" id="IPR013525">
    <property type="entry name" value="ABC2_TM"/>
</dbReference>
<evidence type="ECO:0000256" key="6">
    <source>
        <dbReference type="ARBA" id="ARBA00022692"/>
    </source>
</evidence>
<protein>
    <recommendedName>
        <fullName evidence="9">Transport permease protein</fullName>
    </recommendedName>
</protein>
<comment type="caution">
    <text evidence="9">Lacks conserved residue(s) required for the propagation of feature annotation.</text>
</comment>
<evidence type="ECO:0000313" key="11">
    <source>
        <dbReference type="EMBL" id="GIM83435.1"/>
    </source>
</evidence>
<evidence type="ECO:0000256" key="8">
    <source>
        <dbReference type="ARBA" id="ARBA00023136"/>
    </source>
</evidence>
<keyword evidence="5" id="KW-0997">Cell inner membrane</keyword>